<name>A0A0K8T8Y0_LYGHE</name>
<accession>A0A0K8T8Y0</accession>
<proteinExistence type="predicted"/>
<protein>
    <submittedName>
        <fullName evidence="1">Uncharacterized protein</fullName>
    </submittedName>
</protein>
<sequence>MRSALMKISPVPKVYSTDLKLALKFLFDMMFEFRQRRCKSCKQPDFGKYDCKMVSWKMKGHDVPHLSLMEVTLLGYDECDKINTEFNVVHPQKIVASVCVQPKRIDILAPQGSDQLSPPEFYESADEGAPLICNEAGTERYKLWGTYSTPMYARSNNTEKGKVVYVYFTSIESLLYGYNFHRPLI</sequence>
<reference evidence="1" key="1">
    <citation type="submission" date="2014-09" db="EMBL/GenBank/DDBJ databases">
        <authorList>
            <person name="Magalhaes I.L.F."/>
            <person name="Oliveira U."/>
            <person name="Santos F.R."/>
            <person name="Vidigal T.H.D.A."/>
            <person name="Brescovit A.D."/>
            <person name="Santos A.J."/>
        </authorList>
    </citation>
    <scope>NUCLEOTIDE SEQUENCE</scope>
</reference>
<dbReference type="AlphaFoldDB" id="A0A0K8T8Y0"/>
<evidence type="ECO:0000313" key="1">
    <source>
        <dbReference type="EMBL" id="JAG61615.1"/>
    </source>
</evidence>
<organism evidence="1">
    <name type="scientific">Lygus hesperus</name>
    <name type="common">Western plant bug</name>
    <dbReference type="NCBI Taxonomy" id="30085"/>
    <lineage>
        <taxon>Eukaryota</taxon>
        <taxon>Metazoa</taxon>
        <taxon>Ecdysozoa</taxon>
        <taxon>Arthropoda</taxon>
        <taxon>Hexapoda</taxon>
        <taxon>Insecta</taxon>
        <taxon>Pterygota</taxon>
        <taxon>Neoptera</taxon>
        <taxon>Paraneoptera</taxon>
        <taxon>Hemiptera</taxon>
        <taxon>Heteroptera</taxon>
        <taxon>Panheteroptera</taxon>
        <taxon>Cimicomorpha</taxon>
        <taxon>Miridae</taxon>
        <taxon>Mirini</taxon>
        <taxon>Lygus</taxon>
    </lineage>
</organism>
<dbReference type="EMBL" id="GBRD01004206">
    <property type="protein sequence ID" value="JAG61615.1"/>
    <property type="molecule type" value="Transcribed_RNA"/>
</dbReference>